<reference evidence="2 3" key="1">
    <citation type="submission" date="2018-11" db="EMBL/GenBank/DDBJ databases">
        <title>Changes in penicillin susceptibility of Streptococcus suis isolates by amino acid alterations in the penicillin-binding protein.</title>
        <authorList>
            <person name="Niemann L."/>
            <person name="Eichhorn I."/>
        </authorList>
    </citation>
    <scope>NUCLEOTIDE SEQUENCE [LARGE SCALE GENOMIC DNA]</scope>
    <source>
        <strain evidence="2 3">IMT40201</strain>
    </source>
</reference>
<evidence type="ECO:0000313" key="2">
    <source>
        <dbReference type="EMBL" id="RRN48925.1"/>
    </source>
</evidence>
<accession>A0A426G1L0</accession>
<dbReference type="AlphaFoldDB" id="A0A426G1L0"/>
<dbReference type="SMART" id="SM00849">
    <property type="entry name" value="Lactamase_B"/>
    <property type="match status" value="1"/>
</dbReference>
<dbReference type="InterPro" id="IPR001279">
    <property type="entry name" value="Metallo-B-lactamas"/>
</dbReference>
<protein>
    <submittedName>
        <fullName evidence="2">MBL fold metallo-hydrolase</fullName>
    </submittedName>
</protein>
<dbReference type="InterPro" id="IPR036866">
    <property type="entry name" value="RibonucZ/Hydroxyglut_hydro"/>
</dbReference>
<comment type="caution">
    <text evidence="2">The sequence shown here is derived from an EMBL/GenBank/DDBJ whole genome shotgun (WGS) entry which is preliminary data.</text>
</comment>
<dbReference type="SUPFAM" id="SSF56281">
    <property type="entry name" value="Metallo-hydrolase/oxidoreductase"/>
    <property type="match status" value="1"/>
</dbReference>
<organism evidence="2 3">
    <name type="scientific">Streptococcus suis</name>
    <dbReference type="NCBI Taxonomy" id="1307"/>
    <lineage>
        <taxon>Bacteria</taxon>
        <taxon>Bacillati</taxon>
        <taxon>Bacillota</taxon>
        <taxon>Bacilli</taxon>
        <taxon>Lactobacillales</taxon>
        <taxon>Streptococcaceae</taxon>
        <taxon>Streptococcus</taxon>
    </lineage>
</organism>
<gene>
    <name evidence="2" type="ORF">EI219_08900</name>
</gene>
<evidence type="ECO:0000259" key="1">
    <source>
        <dbReference type="SMART" id="SM00849"/>
    </source>
</evidence>
<feature type="domain" description="Metallo-beta-lactamase" evidence="1">
    <location>
        <begin position="35"/>
        <end position="214"/>
    </location>
</feature>
<sequence>MQEEIYMEVIDMTITSNTFDKVTLHTYTAPEDGAIVNTHIIETETRLIVVDTQMLLPYAHEVKTFVDSLKKPIEMVIISHGHPDHWFGTAVFEGEKVYAIQEVLNEIQETGPAAIERNKAVLGDLVPNQAVMPTFVLAEGDVTLDGVTIRVTKVADTESSFITTLELVEQEVIITQDIVYNNVHLFVAQQELENWKAVVADLNNRNWTLVLPGHGLPTTNAVFGQMIDYLNLAQESLANAESFSQYKAAVMAGFPDYKGEVLIDLNEQFLGLN</sequence>
<keyword evidence="2" id="KW-0378">Hydrolase</keyword>
<dbReference type="GO" id="GO:0016787">
    <property type="term" value="F:hydrolase activity"/>
    <property type="evidence" value="ECO:0007669"/>
    <property type="project" value="UniProtKB-KW"/>
</dbReference>
<dbReference type="Pfam" id="PF00753">
    <property type="entry name" value="Lactamase_B"/>
    <property type="match status" value="1"/>
</dbReference>
<dbReference type="EMBL" id="RRZQ01000013">
    <property type="protein sequence ID" value="RRN48925.1"/>
    <property type="molecule type" value="Genomic_DNA"/>
</dbReference>
<proteinExistence type="predicted"/>
<dbReference type="Proteomes" id="UP000281324">
    <property type="component" value="Unassembled WGS sequence"/>
</dbReference>
<name>A0A426G1L0_STRSU</name>
<evidence type="ECO:0000313" key="3">
    <source>
        <dbReference type="Proteomes" id="UP000281324"/>
    </source>
</evidence>
<dbReference type="InterPro" id="IPR050855">
    <property type="entry name" value="NDM-1-like"/>
</dbReference>
<dbReference type="PANTHER" id="PTHR42951">
    <property type="entry name" value="METALLO-BETA-LACTAMASE DOMAIN-CONTAINING"/>
    <property type="match status" value="1"/>
</dbReference>
<dbReference type="Gene3D" id="3.60.15.10">
    <property type="entry name" value="Ribonuclease Z/Hydroxyacylglutathione hydrolase-like"/>
    <property type="match status" value="1"/>
</dbReference>
<dbReference type="PANTHER" id="PTHR42951:SF4">
    <property type="entry name" value="ACYL-COENZYME A THIOESTERASE MBLAC2"/>
    <property type="match status" value="1"/>
</dbReference>